<dbReference type="CDD" id="cd16917">
    <property type="entry name" value="HATPase_UhpB-NarQ-NarX-like"/>
    <property type="match status" value="1"/>
</dbReference>
<keyword evidence="8" id="KW-0902">Two-component regulatory system</keyword>
<keyword evidence="14" id="KW-1185">Reference proteome</keyword>
<evidence type="ECO:0000313" key="13">
    <source>
        <dbReference type="EMBL" id="WSB70710.1"/>
    </source>
</evidence>
<feature type="transmembrane region" description="Helical" evidence="10">
    <location>
        <begin position="35"/>
        <end position="54"/>
    </location>
</feature>
<dbReference type="InterPro" id="IPR050482">
    <property type="entry name" value="Sensor_HK_TwoCompSys"/>
</dbReference>
<keyword evidence="10" id="KW-0472">Membrane</keyword>
<accession>A0ABZ1FJW9</accession>
<keyword evidence="3" id="KW-0597">Phosphoprotein</keyword>
<keyword evidence="10" id="KW-1133">Transmembrane helix</keyword>
<feature type="domain" description="Signal transduction histidine kinase subgroup 3 dimerisation and phosphoacceptor" evidence="12">
    <location>
        <begin position="183"/>
        <end position="245"/>
    </location>
</feature>
<name>A0ABZ1FJW9_9ACTN</name>
<evidence type="ECO:0000256" key="10">
    <source>
        <dbReference type="SAM" id="Phobius"/>
    </source>
</evidence>
<evidence type="ECO:0000256" key="1">
    <source>
        <dbReference type="ARBA" id="ARBA00000085"/>
    </source>
</evidence>
<feature type="transmembrane region" description="Helical" evidence="10">
    <location>
        <begin position="7"/>
        <end position="29"/>
    </location>
</feature>
<feature type="transmembrane region" description="Helical" evidence="10">
    <location>
        <begin position="61"/>
        <end position="78"/>
    </location>
</feature>
<dbReference type="EC" id="2.7.13.3" evidence="2"/>
<dbReference type="PANTHER" id="PTHR24421">
    <property type="entry name" value="NITRATE/NITRITE SENSOR PROTEIN NARX-RELATED"/>
    <property type="match status" value="1"/>
</dbReference>
<feature type="transmembrane region" description="Helical" evidence="10">
    <location>
        <begin position="139"/>
        <end position="161"/>
    </location>
</feature>
<dbReference type="InterPro" id="IPR003594">
    <property type="entry name" value="HATPase_dom"/>
</dbReference>
<protein>
    <recommendedName>
        <fullName evidence="2">histidine kinase</fullName>
        <ecNumber evidence="2">2.7.13.3</ecNumber>
    </recommendedName>
</protein>
<keyword evidence="4" id="KW-0808">Transferase</keyword>
<sequence>MTRRDLTLAVIYAAAGCAALGALALVYGAKAALPYGALPAIAAATLLLWTLSCWPRSRDRLARPIVLVGGLSLITTVVSDPPAAPVGAVWRPAEMAVLLVLLAVVARWVPLRQATAAGGVAGAAVVAWTLPLVPEPSLLSLAGAAAFWSLPVLGAAVIGGYPRLVEHRRCRLIIEIRRSQQLELARDLHDFVAHDISGIVAQAQAARFVAESDPGQARPAPERIERAGLDALASMDRTVRMLHEANGNDIEPLPGVDQLPSLIERFTSAGATEARLAMPSGALGSLSRETSSTAYRLVVEALTNVRRHAPGATRVEVTLTPARTATDRTPAIEIQVVNNAATAPITNAATTPTTATLPTTITTPAPALTPTPTTTPSRIRRKRDGHGGRGLTALRERVHTAGGTLSYGPYEGGWRVRAVLPQTRTLPQESS</sequence>
<evidence type="ECO:0000259" key="11">
    <source>
        <dbReference type="Pfam" id="PF02518"/>
    </source>
</evidence>
<keyword evidence="7" id="KW-0067">ATP-binding</keyword>
<dbReference type="Gene3D" id="1.20.5.1930">
    <property type="match status" value="1"/>
</dbReference>
<dbReference type="PANTHER" id="PTHR24421:SF10">
    <property type="entry name" value="NITRATE_NITRITE SENSOR PROTEIN NARQ"/>
    <property type="match status" value="1"/>
</dbReference>
<feature type="compositionally biased region" description="Low complexity" evidence="9">
    <location>
        <begin position="350"/>
        <end position="376"/>
    </location>
</feature>
<reference evidence="13 14" key="1">
    <citation type="submission" date="2022-10" db="EMBL/GenBank/DDBJ databases">
        <title>The complete genomes of actinobacterial strains from the NBC collection.</title>
        <authorList>
            <person name="Joergensen T.S."/>
            <person name="Alvarez Arevalo M."/>
            <person name="Sterndorff E.B."/>
            <person name="Faurdal D."/>
            <person name="Vuksanovic O."/>
            <person name="Mourched A.-S."/>
            <person name="Charusanti P."/>
            <person name="Shaw S."/>
            <person name="Blin K."/>
            <person name="Weber T."/>
        </authorList>
    </citation>
    <scope>NUCLEOTIDE SEQUENCE [LARGE SCALE GENOMIC DNA]</scope>
    <source>
        <strain evidence="13 14">NBC 01774</strain>
    </source>
</reference>
<dbReference type="InterPro" id="IPR036890">
    <property type="entry name" value="HATPase_C_sf"/>
</dbReference>
<evidence type="ECO:0000256" key="4">
    <source>
        <dbReference type="ARBA" id="ARBA00022679"/>
    </source>
</evidence>
<keyword evidence="5" id="KW-0547">Nucleotide-binding</keyword>
<dbReference type="Pfam" id="PF02518">
    <property type="entry name" value="HATPase_c"/>
    <property type="match status" value="1"/>
</dbReference>
<feature type="region of interest" description="Disordered" evidence="9">
    <location>
        <begin position="350"/>
        <end position="389"/>
    </location>
</feature>
<evidence type="ECO:0000256" key="7">
    <source>
        <dbReference type="ARBA" id="ARBA00022840"/>
    </source>
</evidence>
<evidence type="ECO:0000256" key="2">
    <source>
        <dbReference type="ARBA" id="ARBA00012438"/>
    </source>
</evidence>
<dbReference type="GO" id="GO:0016301">
    <property type="term" value="F:kinase activity"/>
    <property type="evidence" value="ECO:0007669"/>
    <property type="project" value="UniProtKB-KW"/>
</dbReference>
<proteinExistence type="predicted"/>
<dbReference type="InterPro" id="IPR011712">
    <property type="entry name" value="Sig_transdc_His_kin_sub3_dim/P"/>
</dbReference>
<evidence type="ECO:0000256" key="3">
    <source>
        <dbReference type="ARBA" id="ARBA00022553"/>
    </source>
</evidence>
<feature type="domain" description="Histidine kinase/HSP90-like ATPase" evidence="11">
    <location>
        <begin position="293"/>
        <end position="423"/>
    </location>
</feature>
<dbReference type="EMBL" id="CP109106">
    <property type="protein sequence ID" value="WSB70710.1"/>
    <property type="molecule type" value="Genomic_DNA"/>
</dbReference>
<dbReference type="RefSeq" id="WP_326620238.1">
    <property type="nucleotide sequence ID" value="NZ_CP109106.1"/>
</dbReference>
<dbReference type="PROSITE" id="PS51257">
    <property type="entry name" value="PROKAR_LIPOPROTEIN"/>
    <property type="match status" value="1"/>
</dbReference>
<evidence type="ECO:0000256" key="9">
    <source>
        <dbReference type="SAM" id="MobiDB-lite"/>
    </source>
</evidence>
<dbReference type="Gene3D" id="3.30.565.10">
    <property type="entry name" value="Histidine kinase-like ATPase, C-terminal domain"/>
    <property type="match status" value="1"/>
</dbReference>
<evidence type="ECO:0000256" key="6">
    <source>
        <dbReference type="ARBA" id="ARBA00022777"/>
    </source>
</evidence>
<organism evidence="13 14">
    <name type="scientific">Streptomyces decoyicus</name>
    <dbReference type="NCBI Taxonomy" id="249567"/>
    <lineage>
        <taxon>Bacteria</taxon>
        <taxon>Bacillati</taxon>
        <taxon>Actinomycetota</taxon>
        <taxon>Actinomycetes</taxon>
        <taxon>Kitasatosporales</taxon>
        <taxon>Streptomycetaceae</taxon>
        <taxon>Streptomyces</taxon>
    </lineage>
</organism>
<evidence type="ECO:0000256" key="8">
    <source>
        <dbReference type="ARBA" id="ARBA00023012"/>
    </source>
</evidence>
<gene>
    <name evidence="13" type="ORF">OG863_23670</name>
</gene>
<evidence type="ECO:0000259" key="12">
    <source>
        <dbReference type="Pfam" id="PF07730"/>
    </source>
</evidence>
<feature type="transmembrane region" description="Helical" evidence="10">
    <location>
        <begin position="116"/>
        <end position="133"/>
    </location>
</feature>
<feature type="transmembrane region" description="Helical" evidence="10">
    <location>
        <begin position="90"/>
        <end position="109"/>
    </location>
</feature>
<evidence type="ECO:0000256" key="5">
    <source>
        <dbReference type="ARBA" id="ARBA00022741"/>
    </source>
</evidence>
<evidence type="ECO:0000313" key="14">
    <source>
        <dbReference type="Proteomes" id="UP001344251"/>
    </source>
</evidence>
<keyword evidence="6 13" id="KW-0418">Kinase</keyword>
<dbReference type="Pfam" id="PF07730">
    <property type="entry name" value="HisKA_3"/>
    <property type="match status" value="1"/>
</dbReference>
<comment type="catalytic activity">
    <reaction evidence="1">
        <text>ATP + protein L-histidine = ADP + protein N-phospho-L-histidine.</text>
        <dbReference type="EC" id="2.7.13.3"/>
    </reaction>
</comment>
<keyword evidence="10" id="KW-0812">Transmembrane</keyword>
<dbReference type="Proteomes" id="UP001344251">
    <property type="component" value="Chromosome"/>
</dbReference>